<evidence type="ECO:0000313" key="1">
    <source>
        <dbReference type="EMBL" id="CAG8603371.1"/>
    </source>
</evidence>
<reference evidence="1" key="1">
    <citation type="submission" date="2021-06" db="EMBL/GenBank/DDBJ databases">
        <authorList>
            <person name="Kallberg Y."/>
            <person name="Tangrot J."/>
            <person name="Rosling A."/>
        </authorList>
    </citation>
    <scope>NUCLEOTIDE SEQUENCE</scope>
    <source>
        <strain evidence="1">AZ414A</strain>
    </source>
</reference>
<accession>A0A9N9CIU2</accession>
<proteinExistence type="predicted"/>
<protein>
    <submittedName>
        <fullName evidence="1">1126_t:CDS:1</fullName>
    </submittedName>
</protein>
<comment type="caution">
    <text evidence="1">The sequence shown here is derived from an EMBL/GenBank/DDBJ whole genome shotgun (WGS) entry which is preliminary data.</text>
</comment>
<sequence length="55" mass="6387">MEFRKGVRYLEVTSIVNPKLQAQQQNGDRQRNKLSFDAAAWHYVHGPFESKVIPT</sequence>
<keyword evidence="2" id="KW-1185">Reference proteome</keyword>
<name>A0A9N9CIU2_9GLOM</name>
<gene>
    <name evidence="1" type="ORF">DEBURN_LOCUS9632</name>
</gene>
<evidence type="ECO:0000313" key="2">
    <source>
        <dbReference type="Proteomes" id="UP000789706"/>
    </source>
</evidence>
<dbReference type="AlphaFoldDB" id="A0A9N9CIU2"/>
<dbReference type="Proteomes" id="UP000789706">
    <property type="component" value="Unassembled WGS sequence"/>
</dbReference>
<dbReference type="EMBL" id="CAJVPK010001970">
    <property type="protein sequence ID" value="CAG8603371.1"/>
    <property type="molecule type" value="Genomic_DNA"/>
</dbReference>
<organism evidence="1 2">
    <name type="scientific">Diversispora eburnea</name>
    <dbReference type="NCBI Taxonomy" id="1213867"/>
    <lineage>
        <taxon>Eukaryota</taxon>
        <taxon>Fungi</taxon>
        <taxon>Fungi incertae sedis</taxon>
        <taxon>Mucoromycota</taxon>
        <taxon>Glomeromycotina</taxon>
        <taxon>Glomeromycetes</taxon>
        <taxon>Diversisporales</taxon>
        <taxon>Diversisporaceae</taxon>
        <taxon>Diversispora</taxon>
    </lineage>
</organism>